<evidence type="ECO:0000256" key="4">
    <source>
        <dbReference type="ARBA" id="ARBA00022840"/>
    </source>
</evidence>
<evidence type="ECO:0000256" key="2">
    <source>
        <dbReference type="ARBA" id="ARBA00022692"/>
    </source>
</evidence>
<dbReference type="OrthoDB" id="3185510at2"/>
<sequence length="548" mass="63612">MKIFKFVKEYIFKYKIQLFIFLIFSIISWIISIGLPYITGNYIDSLMNFQNRQTIIDFTIKILLMGIINIISSFVVSYSYVKVQTKSAIELNFKALEHISKMPILYFKNLDSAYLNQRINSDSNTLISFVLSNFLDILIRALTLIIVFYISFKINRKLTMILIPLIPLYLAIYFIFKKPLFKSGYELKEKQNKFFSKMNEQLYNINLIKLNSTFEESQKQLRTSFSTMFESLLKYTRISYIFSSSDSMTMIISQIIIFFFGGMEIINENLTIGQFTIIISYFSMIMGCISYYLNLGKSYQDALVSYNRLEEILNETKEINGDKRINSIDTIVLKEVCFSYDDTNNIIDNFNYTFKKGNIYGIIGQNGTGKSTFINLILGLFNNYYKGKIYYNSIELKKLDMYHIRKRIIGISEQEPALINDTIGKNVTYGIDIYNYDDIEEVLKSLNLDINKFQDGLNTNIYEAANNISGGEKLKISLARTFLKNPDMIILDEPTSALDVNSIEKLEFILKEIKKDKIIIIVTHNRDILDILDEIIDLNVVNSLNCEA</sequence>
<feature type="transmembrane region" description="Helical" evidence="7">
    <location>
        <begin position="272"/>
        <end position="293"/>
    </location>
</feature>
<keyword evidence="3" id="KW-0547">Nucleotide-binding</keyword>
<comment type="subcellular location">
    <subcellularLocation>
        <location evidence="1">Cell membrane</location>
        <topology evidence="1">Multi-pass membrane protein</topology>
    </subcellularLocation>
</comment>
<evidence type="ECO:0000256" key="3">
    <source>
        <dbReference type="ARBA" id="ARBA00022741"/>
    </source>
</evidence>
<dbReference type="Gene3D" id="1.20.1560.10">
    <property type="entry name" value="ABC transporter type 1, transmembrane domain"/>
    <property type="match status" value="1"/>
</dbReference>
<keyword evidence="4 10" id="KW-0067">ATP-binding</keyword>
<proteinExistence type="predicted"/>
<feature type="transmembrane region" description="Helical" evidence="7">
    <location>
        <begin position="58"/>
        <end position="81"/>
    </location>
</feature>
<dbReference type="SMART" id="SM00382">
    <property type="entry name" value="AAA"/>
    <property type="match status" value="1"/>
</dbReference>
<dbReference type="InterPro" id="IPR003593">
    <property type="entry name" value="AAA+_ATPase"/>
</dbReference>
<dbReference type="AlphaFoldDB" id="A0A1M5YKA1"/>
<dbReference type="PROSITE" id="PS50929">
    <property type="entry name" value="ABC_TM1F"/>
    <property type="match status" value="1"/>
</dbReference>
<dbReference type="GO" id="GO:0015421">
    <property type="term" value="F:ABC-type oligopeptide transporter activity"/>
    <property type="evidence" value="ECO:0007669"/>
    <property type="project" value="TreeGrafter"/>
</dbReference>
<name>A0A1M5YKA1_9FIRM</name>
<feature type="transmembrane region" description="Helical" evidence="7">
    <location>
        <begin position="158"/>
        <end position="176"/>
    </location>
</feature>
<organism evidence="10 11">
    <name type="scientific">Sporanaerobacter acetigenes DSM 13106</name>
    <dbReference type="NCBI Taxonomy" id="1123281"/>
    <lineage>
        <taxon>Bacteria</taxon>
        <taxon>Bacillati</taxon>
        <taxon>Bacillota</taxon>
        <taxon>Tissierellia</taxon>
        <taxon>Tissierellales</taxon>
        <taxon>Sporanaerobacteraceae</taxon>
        <taxon>Sporanaerobacter</taxon>
    </lineage>
</organism>
<dbReference type="InterPro" id="IPR036640">
    <property type="entry name" value="ABC1_TM_sf"/>
</dbReference>
<dbReference type="EMBL" id="FQXR01000012">
    <property type="protein sequence ID" value="SHI11963.1"/>
    <property type="molecule type" value="Genomic_DNA"/>
</dbReference>
<dbReference type="GO" id="GO:0005524">
    <property type="term" value="F:ATP binding"/>
    <property type="evidence" value="ECO:0007669"/>
    <property type="project" value="UniProtKB-KW"/>
</dbReference>
<dbReference type="SUPFAM" id="SSF52540">
    <property type="entry name" value="P-loop containing nucleoside triphosphate hydrolases"/>
    <property type="match status" value="1"/>
</dbReference>
<feature type="transmembrane region" description="Helical" evidence="7">
    <location>
        <begin position="18"/>
        <end position="38"/>
    </location>
</feature>
<dbReference type="InterPro" id="IPR039421">
    <property type="entry name" value="Type_1_exporter"/>
</dbReference>
<dbReference type="Pfam" id="PF00664">
    <property type="entry name" value="ABC_membrane"/>
    <property type="match status" value="1"/>
</dbReference>
<accession>A0A1M5YKA1</accession>
<dbReference type="SUPFAM" id="SSF90123">
    <property type="entry name" value="ABC transporter transmembrane region"/>
    <property type="match status" value="1"/>
</dbReference>
<evidence type="ECO:0000313" key="11">
    <source>
        <dbReference type="Proteomes" id="UP000184389"/>
    </source>
</evidence>
<feature type="transmembrane region" description="Helical" evidence="7">
    <location>
        <begin position="238"/>
        <end position="260"/>
    </location>
</feature>
<dbReference type="CDD" id="cd07346">
    <property type="entry name" value="ABC_6TM_exporters"/>
    <property type="match status" value="1"/>
</dbReference>
<evidence type="ECO:0000313" key="10">
    <source>
        <dbReference type="EMBL" id="SHI11963.1"/>
    </source>
</evidence>
<dbReference type="PANTHER" id="PTHR43394:SF1">
    <property type="entry name" value="ATP-BINDING CASSETTE SUB-FAMILY B MEMBER 10, MITOCHONDRIAL"/>
    <property type="match status" value="1"/>
</dbReference>
<keyword evidence="11" id="KW-1185">Reference proteome</keyword>
<dbReference type="STRING" id="1123281.SAMN02745180_02226"/>
<dbReference type="InterPro" id="IPR003439">
    <property type="entry name" value="ABC_transporter-like_ATP-bd"/>
</dbReference>
<reference evidence="10 11" key="1">
    <citation type="submission" date="2016-11" db="EMBL/GenBank/DDBJ databases">
        <authorList>
            <person name="Jaros S."/>
            <person name="Januszkiewicz K."/>
            <person name="Wedrychowicz H."/>
        </authorList>
    </citation>
    <scope>NUCLEOTIDE SEQUENCE [LARGE SCALE GENOMIC DNA]</scope>
    <source>
        <strain evidence="10 11">DSM 13106</strain>
    </source>
</reference>
<keyword evidence="5 7" id="KW-1133">Transmembrane helix</keyword>
<dbReference type="RefSeq" id="WP_072744873.1">
    <property type="nucleotide sequence ID" value="NZ_FQXR01000012.1"/>
</dbReference>
<dbReference type="InterPro" id="IPR027417">
    <property type="entry name" value="P-loop_NTPase"/>
</dbReference>
<evidence type="ECO:0000256" key="1">
    <source>
        <dbReference type="ARBA" id="ARBA00004651"/>
    </source>
</evidence>
<evidence type="ECO:0000259" key="9">
    <source>
        <dbReference type="PROSITE" id="PS50929"/>
    </source>
</evidence>
<protein>
    <submittedName>
        <fullName evidence="10">ATP-binding cassette, subfamily C</fullName>
    </submittedName>
</protein>
<dbReference type="GO" id="GO:0016887">
    <property type="term" value="F:ATP hydrolysis activity"/>
    <property type="evidence" value="ECO:0007669"/>
    <property type="project" value="InterPro"/>
</dbReference>
<evidence type="ECO:0000256" key="7">
    <source>
        <dbReference type="SAM" id="Phobius"/>
    </source>
</evidence>
<dbReference type="PROSITE" id="PS50893">
    <property type="entry name" value="ABC_TRANSPORTER_2"/>
    <property type="match status" value="1"/>
</dbReference>
<keyword evidence="6 7" id="KW-0472">Membrane</keyword>
<feature type="domain" description="ABC transporter" evidence="8">
    <location>
        <begin position="331"/>
        <end position="548"/>
    </location>
</feature>
<dbReference type="Proteomes" id="UP000184389">
    <property type="component" value="Unassembled WGS sequence"/>
</dbReference>
<evidence type="ECO:0000256" key="5">
    <source>
        <dbReference type="ARBA" id="ARBA00022989"/>
    </source>
</evidence>
<dbReference type="Pfam" id="PF00005">
    <property type="entry name" value="ABC_tran"/>
    <property type="match status" value="1"/>
</dbReference>
<evidence type="ECO:0000259" key="8">
    <source>
        <dbReference type="PROSITE" id="PS50893"/>
    </source>
</evidence>
<feature type="transmembrane region" description="Helical" evidence="7">
    <location>
        <begin position="126"/>
        <end position="152"/>
    </location>
</feature>
<feature type="domain" description="ABC transmembrane type-1" evidence="9">
    <location>
        <begin position="19"/>
        <end position="301"/>
    </location>
</feature>
<dbReference type="GO" id="GO:0005886">
    <property type="term" value="C:plasma membrane"/>
    <property type="evidence" value="ECO:0007669"/>
    <property type="project" value="UniProtKB-SubCell"/>
</dbReference>
<dbReference type="InterPro" id="IPR011527">
    <property type="entry name" value="ABC1_TM_dom"/>
</dbReference>
<evidence type="ECO:0000256" key="6">
    <source>
        <dbReference type="ARBA" id="ARBA00023136"/>
    </source>
</evidence>
<keyword evidence="2 7" id="KW-0812">Transmembrane</keyword>
<dbReference type="Gene3D" id="3.40.50.300">
    <property type="entry name" value="P-loop containing nucleotide triphosphate hydrolases"/>
    <property type="match status" value="1"/>
</dbReference>
<gene>
    <name evidence="10" type="ORF">SAMN02745180_02226</name>
</gene>
<dbReference type="PANTHER" id="PTHR43394">
    <property type="entry name" value="ATP-DEPENDENT PERMEASE MDL1, MITOCHONDRIAL"/>
    <property type="match status" value="1"/>
</dbReference>